<gene>
    <name evidence="4" type="ORF">NS96R_09995</name>
</gene>
<dbReference type="GO" id="GO:0004521">
    <property type="term" value="F:RNA endonuclease activity"/>
    <property type="evidence" value="ECO:0007669"/>
    <property type="project" value="TreeGrafter"/>
</dbReference>
<evidence type="ECO:0000259" key="2">
    <source>
        <dbReference type="SMART" id="SM00849"/>
    </source>
</evidence>
<dbReference type="InterPro" id="IPR050698">
    <property type="entry name" value="MBL"/>
</dbReference>
<feature type="domain" description="Beta-Casp" evidence="3">
    <location>
        <begin position="245"/>
        <end position="389"/>
    </location>
</feature>
<dbReference type="SMART" id="SM01027">
    <property type="entry name" value="Beta-Casp"/>
    <property type="match status" value="1"/>
</dbReference>
<dbReference type="RefSeq" id="WP_058638475.1">
    <property type="nucleotide sequence ID" value="NZ_LDSN01000025.1"/>
</dbReference>
<dbReference type="InterPro" id="IPR022712">
    <property type="entry name" value="Beta_Casp"/>
</dbReference>
<evidence type="ECO:0000259" key="3">
    <source>
        <dbReference type="SMART" id="SM01027"/>
    </source>
</evidence>
<keyword evidence="1" id="KW-0378">Hydrolase</keyword>
<protein>
    <submittedName>
        <fullName evidence="4">Beta-lactamase</fullName>
    </submittedName>
</protein>
<dbReference type="AlphaFoldDB" id="A0AAJ0PF29"/>
<evidence type="ECO:0000313" key="4">
    <source>
        <dbReference type="EMBL" id="KTT17862.1"/>
    </source>
</evidence>
<comment type="caution">
    <text evidence="4">The sequence shown here is derived from an EMBL/GenBank/DDBJ whole genome shotgun (WGS) entry which is preliminary data.</text>
</comment>
<dbReference type="Gene3D" id="3.40.50.10890">
    <property type="match status" value="1"/>
</dbReference>
<dbReference type="Pfam" id="PF00753">
    <property type="entry name" value="Lactamase_B"/>
    <property type="match status" value="1"/>
</dbReference>
<dbReference type="InterPro" id="IPR001279">
    <property type="entry name" value="Metallo-B-lactamas"/>
</dbReference>
<evidence type="ECO:0000313" key="5">
    <source>
        <dbReference type="Proteomes" id="UP000071644"/>
    </source>
</evidence>
<evidence type="ECO:0000256" key="1">
    <source>
        <dbReference type="ARBA" id="ARBA00022801"/>
    </source>
</evidence>
<dbReference type="InterPro" id="IPR036866">
    <property type="entry name" value="RibonucZ/Hydroxyglut_hydro"/>
</dbReference>
<dbReference type="PANTHER" id="PTHR11203">
    <property type="entry name" value="CLEAVAGE AND POLYADENYLATION SPECIFICITY FACTOR FAMILY MEMBER"/>
    <property type="match status" value="1"/>
</dbReference>
<dbReference type="SUPFAM" id="SSF56281">
    <property type="entry name" value="Metallo-hydrolase/oxidoreductase"/>
    <property type="match status" value="1"/>
</dbReference>
<dbReference type="PANTHER" id="PTHR11203:SF37">
    <property type="entry name" value="INTEGRATOR COMPLEX SUBUNIT 11"/>
    <property type="match status" value="1"/>
</dbReference>
<sequence>MDYPGLTHHGAVRGVTGSCHQLHLGPGVSLLVDCGAEQGADVTPGAQGSALGFDITGVQALIVTHVHLDHVGRIPALLAKGYRGLIYCSEPSAKLLPLVLEDAFKLGIDSAPAQVARYIALVHSLIVPLPFGHWHAVVQHPQVACAIRLQRAGHLLGSAYVECDIQHGPNNTRYVFSGDLGPGNDPLLRPLQPPERADVLVLESTYGDRLHPPTGDRIQRLEAAIDRALADHGTLLIPAFSLGRTQALLHDLEDVLHRKALLGKTGPSPQGEPVDWSQLPIILDSPLAQRITQAYRDLHPYWNEQARARLAGGRDPLAFGQLISVDTHARHQQVVNYLKSTGRPAIVIAGNGMCSGGRIVNYLKGMLGDPRHEVMFVGHQAKGTPGAVIQASCRAPGVVQVELEGRGYAIAAKVLNASGYSGHADQAGLVAFATGMMQAPHAVVLVHGERTAKVALSKALARCYRRLQWPTKISIPED</sequence>
<dbReference type="SMART" id="SM00849">
    <property type="entry name" value="Lactamase_B"/>
    <property type="match status" value="1"/>
</dbReference>
<dbReference type="EMBL" id="LDSN01000025">
    <property type="protein sequence ID" value="KTT17862.1"/>
    <property type="molecule type" value="Genomic_DNA"/>
</dbReference>
<dbReference type="GO" id="GO:0016787">
    <property type="term" value="F:hydrolase activity"/>
    <property type="evidence" value="ECO:0007669"/>
    <property type="project" value="UniProtKB-KW"/>
</dbReference>
<dbReference type="Proteomes" id="UP000071644">
    <property type="component" value="Unassembled WGS sequence"/>
</dbReference>
<dbReference type="Pfam" id="PF07521">
    <property type="entry name" value="RMMBL"/>
    <property type="match status" value="1"/>
</dbReference>
<name>A0AAJ0PF29_9PSED</name>
<dbReference type="Pfam" id="PF10996">
    <property type="entry name" value="Beta-Casp"/>
    <property type="match status" value="1"/>
</dbReference>
<organism evidence="4 5">
    <name type="scientific">Pseudomonas parafulva</name>
    <dbReference type="NCBI Taxonomy" id="157782"/>
    <lineage>
        <taxon>Bacteria</taxon>
        <taxon>Pseudomonadati</taxon>
        <taxon>Pseudomonadota</taxon>
        <taxon>Gammaproteobacteria</taxon>
        <taxon>Pseudomonadales</taxon>
        <taxon>Pseudomonadaceae</taxon>
        <taxon>Pseudomonas</taxon>
    </lineage>
</organism>
<reference evidence="4 5" key="1">
    <citation type="journal article" date="2016" name="Front. Microbiol.">
        <title>Genomic Resource of Rice Seed Associated Bacteria.</title>
        <authorList>
            <person name="Midha S."/>
            <person name="Bansal K."/>
            <person name="Sharma S."/>
            <person name="Kumar N."/>
            <person name="Patil P.P."/>
            <person name="Chaudhry V."/>
            <person name="Patil P.B."/>
        </authorList>
    </citation>
    <scope>NUCLEOTIDE SEQUENCE [LARGE SCALE GENOMIC DNA]</scope>
    <source>
        <strain evidence="4 5">NS96</strain>
    </source>
</reference>
<accession>A0AAJ0PF29</accession>
<proteinExistence type="predicted"/>
<feature type="domain" description="Metallo-beta-lactamase" evidence="2">
    <location>
        <begin position="16"/>
        <end position="232"/>
    </location>
</feature>
<dbReference type="Gene3D" id="3.60.15.10">
    <property type="entry name" value="Ribonuclease Z/Hydroxyacylglutathione hydrolase-like"/>
    <property type="match status" value="1"/>
</dbReference>
<dbReference type="InterPro" id="IPR011108">
    <property type="entry name" value="RMMBL"/>
</dbReference>
<dbReference type="CDD" id="cd16295">
    <property type="entry name" value="TTHA0252-CPSF-like_MBL-fold"/>
    <property type="match status" value="1"/>
</dbReference>